<dbReference type="GO" id="GO:0051213">
    <property type="term" value="F:dioxygenase activity"/>
    <property type="evidence" value="ECO:0007669"/>
    <property type="project" value="UniProtKB-KW"/>
</dbReference>
<name>E3J1H2_PSEI1</name>
<dbReference type="KEGG" id="fri:FraEuI1c_3633"/>
<feature type="domain" description="VOC" evidence="1">
    <location>
        <begin position="138"/>
        <end position="254"/>
    </location>
</feature>
<dbReference type="Proteomes" id="UP000002484">
    <property type="component" value="Chromosome"/>
</dbReference>
<dbReference type="CDD" id="cd07247">
    <property type="entry name" value="SgaA_N_like"/>
    <property type="match status" value="2"/>
</dbReference>
<dbReference type="InterPro" id="IPR037523">
    <property type="entry name" value="VOC_core"/>
</dbReference>
<dbReference type="SUPFAM" id="SSF54593">
    <property type="entry name" value="Glyoxalase/Bleomycin resistance protein/Dihydroxybiphenyl dioxygenase"/>
    <property type="match status" value="2"/>
</dbReference>
<dbReference type="OrthoDB" id="9793039at2"/>
<dbReference type="InterPro" id="IPR004360">
    <property type="entry name" value="Glyas_Fos-R_dOase_dom"/>
</dbReference>
<protein>
    <submittedName>
        <fullName evidence="2">Glyoxalase/bleomycin resistance protein/dioxygenase</fullName>
    </submittedName>
</protein>
<keyword evidence="2" id="KW-0560">Oxidoreductase</keyword>
<dbReference type="Pfam" id="PF00903">
    <property type="entry name" value="Glyoxalase"/>
    <property type="match status" value="2"/>
</dbReference>
<accession>E3J1H2</accession>
<keyword evidence="2" id="KW-0223">Dioxygenase</keyword>
<dbReference type="PROSITE" id="PS51819">
    <property type="entry name" value="VOC"/>
    <property type="match status" value="2"/>
</dbReference>
<dbReference type="InParanoid" id="E3J1H2"/>
<dbReference type="Gene3D" id="3.10.180.10">
    <property type="entry name" value="2,3-Dihydroxybiphenyl 1,2-Dioxygenase, domain 1"/>
    <property type="match status" value="2"/>
</dbReference>
<dbReference type="eggNOG" id="COG3324">
    <property type="taxonomic scope" value="Bacteria"/>
</dbReference>
<dbReference type="RefSeq" id="WP_013424758.1">
    <property type="nucleotide sequence ID" value="NC_014666.1"/>
</dbReference>
<dbReference type="PANTHER" id="PTHR33993">
    <property type="entry name" value="GLYOXALASE-RELATED"/>
    <property type="match status" value="1"/>
</dbReference>
<sequence>MAEVITAVPNTPAWIDVTTADVDAAVAFYTALFGWEARRSPDPAAGGYTELALRGRRVAGAGPAFPGYPNVWMTYLGVADADATARRALAAGGKVLVEPRDVLDAGRLAVLADVEGAPIGLWQPRANPGVELVDEPGALCWTELAVRDADAAVAFYEEVFGWTGERESLGGGVTYVYWSLGGRRFGGLMRMNEVWPPEIPAHWMVYLQVEDADACAAEIARLGGSVPVPPTDIPPGRFAVANDPLGAHFSILQPTTAAP</sequence>
<dbReference type="InterPro" id="IPR029068">
    <property type="entry name" value="Glyas_Bleomycin-R_OHBP_Dase"/>
</dbReference>
<dbReference type="AlphaFoldDB" id="E3J1H2"/>
<reference evidence="2 3" key="1">
    <citation type="submission" date="2010-10" db="EMBL/GenBank/DDBJ databases">
        <title>Complete sequence of Frankia sp. EuI1c.</title>
        <authorList>
            <consortium name="US DOE Joint Genome Institute"/>
            <person name="Lucas S."/>
            <person name="Copeland A."/>
            <person name="Lapidus A."/>
            <person name="Cheng J.-F."/>
            <person name="Bruce D."/>
            <person name="Goodwin L."/>
            <person name="Pitluck S."/>
            <person name="Chertkov O."/>
            <person name="Detter J.C."/>
            <person name="Han C."/>
            <person name="Tapia R."/>
            <person name="Land M."/>
            <person name="Hauser L."/>
            <person name="Jeffries C."/>
            <person name="Kyrpides N."/>
            <person name="Ivanova N."/>
            <person name="Mikhailova N."/>
            <person name="Beauchemin N."/>
            <person name="Sen A."/>
            <person name="Sur S.A."/>
            <person name="Gtari M."/>
            <person name="Wall L."/>
            <person name="Tisa L."/>
            <person name="Woyke T."/>
        </authorList>
    </citation>
    <scope>NUCLEOTIDE SEQUENCE [LARGE SCALE GENOMIC DNA]</scope>
    <source>
        <strain evidence="3">DSM 45817 / CECT 9037 / EuI1c</strain>
    </source>
</reference>
<proteinExistence type="predicted"/>
<organism evidence="2 3">
    <name type="scientific">Pseudofrankia inefficax (strain DSM 45817 / CECT 9037 / DDB 130130 / EuI1c)</name>
    <name type="common">Frankia inefficax</name>
    <dbReference type="NCBI Taxonomy" id="298654"/>
    <lineage>
        <taxon>Bacteria</taxon>
        <taxon>Bacillati</taxon>
        <taxon>Actinomycetota</taxon>
        <taxon>Actinomycetes</taxon>
        <taxon>Frankiales</taxon>
        <taxon>Frankiaceae</taxon>
        <taxon>Pseudofrankia</taxon>
    </lineage>
</organism>
<dbReference type="EMBL" id="CP002299">
    <property type="protein sequence ID" value="ADP81640.1"/>
    <property type="molecule type" value="Genomic_DNA"/>
</dbReference>
<evidence type="ECO:0000259" key="1">
    <source>
        <dbReference type="PROSITE" id="PS51819"/>
    </source>
</evidence>
<gene>
    <name evidence="2" type="ordered locus">FraEuI1c_3633</name>
</gene>
<keyword evidence="3" id="KW-1185">Reference proteome</keyword>
<dbReference type="PANTHER" id="PTHR33993:SF14">
    <property type="entry name" value="GB|AAF24581.1"/>
    <property type="match status" value="1"/>
</dbReference>
<feature type="domain" description="VOC" evidence="1">
    <location>
        <begin position="11"/>
        <end position="124"/>
    </location>
</feature>
<dbReference type="InterPro" id="IPR052164">
    <property type="entry name" value="Anthracycline_SecMetBiosynth"/>
</dbReference>
<evidence type="ECO:0000313" key="3">
    <source>
        <dbReference type="Proteomes" id="UP000002484"/>
    </source>
</evidence>
<evidence type="ECO:0000313" key="2">
    <source>
        <dbReference type="EMBL" id="ADP81640.1"/>
    </source>
</evidence>
<dbReference type="HOGENOM" id="CLU_069623_3_0_11"/>
<dbReference type="STRING" id="298654.FraEuI1c_3633"/>